<sequence length="153" mass="17528">MSLMHEFFLVPNEIDAFNLFIDVKEREAIQGPVFLPDDLISYLNDTLLWIPGKVPVRTGYIEIDGLNRYDVTVFDQLAASKLMRIISSWKHLFSYSDDMLELTGGYCLEVGVANGEYEKLSFPKHKVVTSFEQLVRMGEAVTRGDHYLYHCGI</sequence>
<dbReference type="AlphaFoldDB" id="A0A845F1D3"/>
<dbReference type="Proteomes" id="UP000447833">
    <property type="component" value="Unassembled WGS sequence"/>
</dbReference>
<protein>
    <submittedName>
        <fullName evidence="1">Uncharacterized protein</fullName>
    </submittedName>
</protein>
<gene>
    <name evidence="1" type="ORF">GLW07_14255</name>
</gene>
<evidence type="ECO:0000313" key="2">
    <source>
        <dbReference type="Proteomes" id="UP000447833"/>
    </source>
</evidence>
<proteinExistence type="predicted"/>
<dbReference type="RefSeq" id="WP_160919959.1">
    <property type="nucleotide sequence ID" value="NZ_WMEY01000004.1"/>
</dbReference>
<organism evidence="1 2">
    <name type="scientific">Guptibacillus hwajinpoensis</name>
    <dbReference type="NCBI Taxonomy" id="208199"/>
    <lineage>
        <taxon>Bacteria</taxon>
        <taxon>Bacillati</taxon>
        <taxon>Bacillota</taxon>
        <taxon>Bacilli</taxon>
        <taxon>Bacillales</taxon>
        <taxon>Guptibacillaceae</taxon>
        <taxon>Guptibacillus</taxon>
    </lineage>
</organism>
<reference evidence="1 2" key="1">
    <citation type="submission" date="2019-11" db="EMBL/GenBank/DDBJ databases">
        <title>Genome sequences of 17 halophilic strains isolated from different environments.</title>
        <authorList>
            <person name="Furrow R.E."/>
        </authorList>
    </citation>
    <scope>NUCLEOTIDE SEQUENCE [LARGE SCALE GENOMIC DNA]</scope>
    <source>
        <strain evidence="1 2">22506_14_FS</strain>
    </source>
</reference>
<dbReference type="EMBL" id="WMEY01000004">
    <property type="protein sequence ID" value="MYL64517.1"/>
    <property type="molecule type" value="Genomic_DNA"/>
</dbReference>
<comment type="caution">
    <text evidence="1">The sequence shown here is derived from an EMBL/GenBank/DDBJ whole genome shotgun (WGS) entry which is preliminary data.</text>
</comment>
<name>A0A845F1D3_9BACL</name>
<evidence type="ECO:0000313" key="1">
    <source>
        <dbReference type="EMBL" id="MYL64517.1"/>
    </source>
</evidence>
<accession>A0A845F1D3</accession>